<gene>
    <name evidence="6" type="ORF">F8153_07125</name>
</gene>
<dbReference type="FunFam" id="3.40.50.300:FF:000032">
    <property type="entry name" value="Export ABC transporter ATP-binding protein"/>
    <property type="match status" value="1"/>
</dbReference>
<dbReference type="InterPro" id="IPR003593">
    <property type="entry name" value="AAA+_ATPase"/>
</dbReference>
<dbReference type="OrthoDB" id="9802264at2"/>
<dbReference type="AlphaFoldDB" id="A0A833HP57"/>
<protein>
    <submittedName>
        <fullName evidence="6">ABC transporter ATP-binding protein</fullName>
    </submittedName>
</protein>
<dbReference type="InterPro" id="IPR017871">
    <property type="entry name" value="ABC_transporter-like_CS"/>
</dbReference>
<comment type="caution">
    <text evidence="6">The sequence shown here is derived from an EMBL/GenBank/DDBJ whole genome shotgun (WGS) entry which is preliminary data.</text>
</comment>
<proteinExistence type="inferred from homology"/>
<dbReference type="PANTHER" id="PTHR42798:SF6">
    <property type="entry name" value="CELL DIVISION ATP-BINDING PROTEIN FTSE"/>
    <property type="match status" value="1"/>
</dbReference>
<evidence type="ECO:0000313" key="6">
    <source>
        <dbReference type="EMBL" id="KAB3530319.1"/>
    </source>
</evidence>
<keyword evidence="4 6" id="KW-0067">ATP-binding</keyword>
<feature type="domain" description="ABC transporter" evidence="5">
    <location>
        <begin position="5"/>
        <end position="235"/>
    </location>
</feature>
<dbReference type="SMART" id="SM00382">
    <property type="entry name" value="AAA"/>
    <property type="match status" value="1"/>
</dbReference>
<evidence type="ECO:0000313" key="7">
    <source>
        <dbReference type="Proteomes" id="UP000465601"/>
    </source>
</evidence>
<evidence type="ECO:0000256" key="4">
    <source>
        <dbReference type="ARBA" id="ARBA00022840"/>
    </source>
</evidence>
<keyword evidence="7" id="KW-1185">Reference proteome</keyword>
<evidence type="ECO:0000256" key="2">
    <source>
        <dbReference type="ARBA" id="ARBA00022448"/>
    </source>
</evidence>
<keyword evidence="3" id="KW-0547">Nucleotide-binding</keyword>
<dbReference type="EMBL" id="WBZB01000020">
    <property type="protein sequence ID" value="KAB3530319.1"/>
    <property type="molecule type" value="Genomic_DNA"/>
</dbReference>
<sequence>MSCIIEVKNVSKIYRMGDEKISALSNINLSMEKGKFYCLLGTSGSGKSTLLHLLAGLEKPSKGEIRIKNAMIHKLKENQLAKFRQMNIGFVFQSYNLLPMLTAMENVSIPLTFKGVNRKLRDKKAASLLRAVGLGDRLKHKPSQMSGGQQQRVSIARAFIGNPEIIFADEPTGNLDTKTSQEVMELITSMAKENNQTLVIVTHDVEISKYADRVIYIRDGSIEKIVDNLEKEGALS</sequence>
<evidence type="ECO:0000256" key="3">
    <source>
        <dbReference type="ARBA" id="ARBA00022741"/>
    </source>
</evidence>
<dbReference type="InterPro" id="IPR017911">
    <property type="entry name" value="MacB-like_ATP-bd"/>
</dbReference>
<accession>A0A833HP57</accession>
<organism evidence="6 7">
    <name type="scientific">Alkaliphilus serpentinus</name>
    <dbReference type="NCBI Taxonomy" id="1482731"/>
    <lineage>
        <taxon>Bacteria</taxon>
        <taxon>Bacillati</taxon>
        <taxon>Bacillota</taxon>
        <taxon>Clostridia</taxon>
        <taxon>Peptostreptococcales</taxon>
        <taxon>Natronincolaceae</taxon>
        <taxon>Alkaliphilus</taxon>
    </lineage>
</organism>
<dbReference type="Gene3D" id="3.40.50.300">
    <property type="entry name" value="P-loop containing nucleotide triphosphate hydrolases"/>
    <property type="match status" value="1"/>
</dbReference>
<dbReference type="GO" id="GO:0016887">
    <property type="term" value="F:ATP hydrolysis activity"/>
    <property type="evidence" value="ECO:0007669"/>
    <property type="project" value="InterPro"/>
</dbReference>
<reference evidence="6 7" key="1">
    <citation type="submission" date="2019-10" db="EMBL/GenBank/DDBJ databases">
        <title>Alkaliphilus serpentinus sp. nov. and Alkaliphilus pronyensis sp. nov., two novel anaerobic alkaliphilic species isolated from the serpentinized-hosted hydrothermal field of the Prony Bay (New Caledonia).</title>
        <authorList>
            <person name="Postec A."/>
        </authorList>
    </citation>
    <scope>NUCLEOTIDE SEQUENCE [LARGE SCALE GENOMIC DNA]</scope>
    <source>
        <strain evidence="6 7">LacT</strain>
    </source>
</reference>
<dbReference type="CDD" id="cd03255">
    <property type="entry name" value="ABC_MJ0796_LolCDE_FtsE"/>
    <property type="match status" value="1"/>
</dbReference>
<dbReference type="GO" id="GO:0098796">
    <property type="term" value="C:membrane protein complex"/>
    <property type="evidence" value="ECO:0007669"/>
    <property type="project" value="UniProtKB-ARBA"/>
</dbReference>
<evidence type="ECO:0000256" key="1">
    <source>
        <dbReference type="ARBA" id="ARBA00005417"/>
    </source>
</evidence>
<keyword evidence="2" id="KW-0813">Transport</keyword>
<dbReference type="SUPFAM" id="SSF52540">
    <property type="entry name" value="P-loop containing nucleoside triphosphate hydrolases"/>
    <property type="match status" value="1"/>
</dbReference>
<dbReference type="InterPro" id="IPR027417">
    <property type="entry name" value="P-loop_NTPase"/>
</dbReference>
<dbReference type="PROSITE" id="PS00211">
    <property type="entry name" value="ABC_TRANSPORTER_1"/>
    <property type="match status" value="1"/>
</dbReference>
<dbReference type="PROSITE" id="PS50893">
    <property type="entry name" value="ABC_TRANSPORTER_2"/>
    <property type="match status" value="1"/>
</dbReference>
<dbReference type="Pfam" id="PF00005">
    <property type="entry name" value="ABC_tran"/>
    <property type="match status" value="1"/>
</dbReference>
<dbReference type="Proteomes" id="UP000465601">
    <property type="component" value="Unassembled WGS sequence"/>
</dbReference>
<dbReference type="PANTHER" id="PTHR42798">
    <property type="entry name" value="LIPOPROTEIN-RELEASING SYSTEM ATP-BINDING PROTEIN LOLD"/>
    <property type="match status" value="1"/>
</dbReference>
<comment type="similarity">
    <text evidence="1">Belongs to the ABC transporter superfamily.</text>
</comment>
<dbReference type="GO" id="GO:0005524">
    <property type="term" value="F:ATP binding"/>
    <property type="evidence" value="ECO:0007669"/>
    <property type="project" value="UniProtKB-KW"/>
</dbReference>
<dbReference type="GO" id="GO:0022857">
    <property type="term" value="F:transmembrane transporter activity"/>
    <property type="evidence" value="ECO:0007669"/>
    <property type="project" value="UniProtKB-ARBA"/>
</dbReference>
<evidence type="ECO:0000259" key="5">
    <source>
        <dbReference type="PROSITE" id="PS50893"/>
    </source>
</evidence>
<name>A0A833HP57_9FIRM</name>
<dbReference type="RefSeq" id="WP_151865694.1">
    <property type="nucleotide sequence ID" value="NZ_WBZB01000020.1"/>
</dbReference>
<dbReference type="InterPro" id="IPR003439">
    <property type="entry name" value="ABC_transporter-like_ATP-bd"/>
</dbReference>